<proteinExistence type="predicted"/>
<evidence type="ECO:0000313" key="2">
    <source>
        <dbReference type="Proteomes" id="UP000596661"/>
    </source>
</evidence>
<evidence type="ECO:0000313" key="1">
    <source>
        <dbReference type="EnsemblPlants" id="cds.evm.model.02.1609"/>
    </source>
</evidence>
<reference evidence="1" key="2">
    <citation type="submission" date="2021-03" db="UniProtKB">
        <authorList>
            <consortium name="EnsemblPlants"/>
        </authorList>
    </citation>
    <scope>IDENTIFICATION</scope>
</reference>
<name>A0A803NUA9_CANSA</name>
<reference evidence="1" key="1">
    <citation type="submission" date="2018-11" db="EMBL/GenBank/DDBJ databases">
        <authorList>
            <person name="Grassa J C."/>
        </authorList>
    </citation>
    <scope>NUCLEOTIDE SEQUENCE [LARGE SCALE GENOMIC DNA]</scope>
</reference>
<dbReference type="Gramene" id="evm.model.02.1609">
    <property type="protein sequence ID" value="cds.evm.model.02.1609"/>
    <property type="gene ID" value="evm.TU.02.1609"/>
</dbReference>
<protein>
    <submittedName>
        <fullName evidence="1">Uncharacterized protein</fullName>
    </submittedName>
</protein>
<accession>A0A803NUA9</accession>
<keyword evidence="2" id="KW-1185">Reference proteome</keyword>
<dbReference type="PANTHER" id="PTHR26312">
    <property type="entry name" value="TETRATRICOPEPTIDE REPEAT PROTEIN 5"/>
    <property type="match status" value="1"/>
</dbReference>
<sequence>MCSQHNTLRVNNEAASTMMQKFWDAEVRSMFGDFIWQGHKDASRANFDQAVKASPDDCFVLASYARFLWDYEEDDDEEETNTESLTPNFFRGTTLLLLKLSTLVRDLLFDHIGTQYKNRVWIEKWLKMELGVHYSQRFNATDAANFSDATTAACDTNAQMPQIYRQMSKVSTTLLSIYVGDCKAAIRRE</sequence>
<dbReference type="EMBL" id="UZAU01000210">
    <property type="status" value="NOT_ANNOTATED_CDS"/>
    <property type="molecule type" value="Genomic_DNA"/>
</dbReference>
<dbReference type="AlphaFoldDB" id="A0A803NUA9"/>
<dbReference type="EnsemblPlants" id="evm.model.02.1609">
    <property type="protein sequence ID" value="cds.evm.model.02.1609"/>
    <property type="gene ID" value="evm.TU.02.1609"/>
</dbReference>
<organism evidence="1 2">
    <name type="scientific">Cannabis sativa</name>
    <name type="common">Hemp</name>
    <name type="synonym">Marijuana</name>
    <dbReference type="NCBI Taxonomy" id="3483"/>
    <lineage>
        <taxon>Eukaryota</taxon>
        <taxon>Viridiplantae</taxon>
        <taxon>Streptophyta</taxon>
        <taxon>Embryophyta</taxon>
        <taxon>Tracheophyta</taxon>
        <taxon>Spermatophyta</taxon>
        <taxon>Magnoliopsida</taxon>
        <taxon>eudicotyledons</taxon>
        <taxon>Gunneridae</taxon>
        <taxon>Pentapetalae</taxon>
        <taxon>rosids</taxon>
        <taxon>fabids</taxon>
        <taxon>Rosales</taxon>
        <taxon>Cannabaceae</taxon>
        <taxon>Cannabis</taxon>
    </lineage>
</organism>
<dbReference type="PANTHER" id="PTHR26312:SF227">
    <property type="entry name" value="TETRATRICOPEPTIDE REPEAT (TPR)-LIKE SUPERFAMILY PROTEIN"/>
    <property type="match status" value="1"/>
</dbReference>
<dbReference type="Proteomes" id="UP000596661">
    <property type="component" value="Chromosome 2"/>
</dbReference>